<dbReference type="InterPro" id="IPR027417">
    <property type="entry name" value="P-loop_NTPase"/>
</dbReference>
<protein>
    <recommendedName>
        <fullName evidence="3">ATP-dependent DNA helicase</fullName>
    </recommendedName>
</protein>
<keyword evidence="2" id="KW-1185">Reference proteome</keyword>
<dbReference type="Gene3D" id="2.30.30.940">
    <property type="match status" value="1"/>
</dbReference>
<reference evidence="2" key="1">
    <citation type="submission" date="2011-07" db="EMBL/GenBank/DDBJ databases">
        <authorList>
            <consortium name="Caenorhabditis brenneri Sequencing and Analysis Consortium"/>
            <person name="Wilson R.K."/>
        </authorList>
    </citation>
    <scope>NUCLEOTIDE SEQUENCE [LARGE SCALE GENOMIC DNA]</scope>
    <source>
        <strain evidence="2">PB2801</strain>
    </source>
</reference>
<dbReference type="AlphaFoldDB" id="G0NX04"/>
<dbReference type="HOGENOM" id="CLU_1338596_0_0_1"/>
<dbReference type="EMBL" id="GL379968">
    <property type="protein sequence ID" value="EGT39340.1"/>
    <property type="molecule type" value="Genomic_DNA"/>
</dbReference>
<organism evidence="2">
    <name type="scientific">Caenorhabditis brenneri</name>
    <name type="common">Nematode worm</name>
    <dbReference type="NCBI Taxonomy" id="135651"/>
    <lineage>
        <taxon>Eukaryota</taxon>
        <taxon>Metazoa</taxon>
        <taxon>Ecdysozoa</taxon>
        <taxon>Nematoda</taxon>
        <taxon>Chromadorea</taxon>
        <taxon>Rhabditida</taxon>
        <taxon>Rhabditina</taxon>
        <taxon>Rhabditomorpha</taxon>
        <taxon>Rhabditoidea</taxon>
        <taxon>Rhabditidae</taxon>
        <taxon>Peloderinae</taxon>
        <taxon>Caenorhabditis</taxon>
    </lineage>
</organism>
<accession>G0NX04</accession>
<sequence length="205" mass="24011">MEINTNGECPTIFLAFQSLQIDSRDDIRLLKNYKIEFKLIINHDVARGLFNGSVEKVEEISKDKIIVQFPRSRMEVSRVLYEKEKKMWRQFPLRMAEAMTIHAAQGKTYDDVIVLALFLDIGGLMYTALSRARLLKLCRITSLKLEQWIPPTGAKEEPTSSRYARMKRKQFVPKISIGDRHWLALKMRRVKTMLLDVYEKEDMIN</sequence>
<dbReference type="Proteomes" id="UP000008068">
    <property type="component" value="Unassembled WGS sequence"/>
</dbReference>
<dbReference type="Gene3D" id="3.40.50.300">
    <property type="entry name" value="P-loop containing nucleotide triphosphate hydrolases"/>
    <property type="match status" value="1"/>
</dbReference>
<evidence type="ECO:0008006" key="3">
    <source>
        <dbReference type="Google" id="ProtNLM"/>
    </source>
</evidence>
<dbReference type="OrthoDB" id="6621790at2759"/>
<dbReference type="SUPFAM" id="SSF52540">
    <property type="entry name" value="P-loop containing nucleoside triphosphate hydrolases"/>
    <property type="match status" value="1"/>
</dbReference>
<gene>
    <name evidence="1" type="ORF">CAEBREN_18258</name>
</gene>
<evidence type="ECO:0000313" key="2">
    <source>
        <dbReference type="Proteomes" id="UP000008068"/>
    </source>
</evidence>
<proteinExistence type="predicted"/>
<dbReference type="STRING" id="135651.G0NX04"/>
<dbReference type="CDD" id="cd18809">
    <property type="entry name" value="SF1_C_RecD"/>
    <property type="match status" value="1"/>
</dbReference>
<name>G0NX04_CAEBE</name>
<dbReference type="InParanoid" id="G0NX04"/>
<evidence type="ECO:0000313" key="1">
    <source>
        <dbReference type="EMBL" id="EGT39340.1"/>
    </source>
</evidence>